<evidence type="ECO:0000313" key="1">
    <source>
        <dbReference type="EMBL" id="GEC97254.1"/>
    </source>
</evidence>
<accession>A0A4Y4D0I6</accession>
<evidence type="ECO:0000313" key="2">
    <source>
        <dbReference type="Proteomes" id="UP000318422"/>
    </source>
</evidence>
<name>A0A4Y4D0I6_ZOORA</name>
<sequence length="264" mass="29783">MHYRIYTLTEKHPISISTGENGDLDGDFDGMDWRDIKMLGNGLVDTLTSMGLMAADECYLKTSLCRDSLGTLLYPAVKISTTRDIPDHLREKINAVCFKYAQGLISKTSHATGKDLLDDSRQQVQLTTEEENKLTQSVQKTLLSLPVRLKHPVMIEDHDNESIVIIEGKLSARPSKLVGQTVRREVQGIIDNLGFSDFAVRILDLDGVAINGHYSHHSELDEFWKSMRSREVSTFEVLDVIDDVGKRTITIRSLPREAKEQILR</sequence>
<gene>
    <name evidence="1" type="ORF">ZRA01_33270</name>
</gene>
<keyword evidence="2" id="KW-1185">Reference proteome</keyword>
<comment type="caution">
    <text evidence="1">The sequence shown here is derived from an EMBL/GenBank/DDBJ whole genome shotgun (WGS) entry which is preliminary data.</text>
</comment>
<protein>
    <submittedName>
        <fullName evidence="1">Uncharacterized protein</fullName>
    </submittedName>
</protein>
<proteinExistence type="predicted"/>
<dbReference type="OrthoDB" id="9178827at2"/>
<organism evidence="1 2">
    <name type="scientific">Zoogloea ramigera</name>
    <dbReference type="NCBI Taxonomy" id="350"/>
    <lineage>
        <taxon>Bacteria</taxon>
        <taxon>Pseudomonadati</taxon>
        <taxon>Pseudomonadota</taxon>
        <taxon>Betaproteobacteria</taxon>
        <taxon>Rhodocyclales</taxon>
        <taxon>Zoogloeaceae</taxon>
        <taxon>Zoogloea</taxon>
    </lineage>
</organism>
<reference evidence="1 2" key="1">
    <citation type="submission" date="2019-06" db="EMBL/GenBank/DDBJ databases">
        <title>Whole genome shotgun sequence of Zoogloea ramigera NBRC 15342.</title>
        <authorList>
            <person name="Hosoyama A."/>
            <person name="Uohara A."/>
            <person name="Ohji S."/>
            <person name="Ichikawa N."/>
        </authorList>
    </citation>
    <scope>NUCLEOTIDE SEQUENCE [LARGE SCALE GENOMIC DNA]</scope>
    <source>
        <strain evidence="1 2">NBRC 15342</strain>
    </source>
</reference>
<dbReference type="Proteomes" id="UP000318422">
    <property type="component" value="Unassembled WGS sequence"/>
</dbReference>
<dbReference type="RefSeq" id="WP_141354388.1">
    <property type="nucleotide sequence ID" value="NZ_BJNV01000072.1"/>
</dbReference>
<dbReference type="EMBL" id="BJNV01000072">
    <property type="protein sequence ID" value="GEC97254.1"/>
    <property type="molecule type" value="Genomic_DNA"/>
</dbReference>
<dbReference type="AlphaFoldDB" id="A0A4Y4D0I6"/>